<evidence type="ECO:0000256" key="3">
    <source>
        <dbReference type="ARBA" id="ARBA00022989"/>
    </source>
</evidence>
<organism evidence="7 8">
    <name type="scientific">Populus tomentosa</name>
    <name type="common">Chinese white poplar</name>
    <dbReference type="NCBI Taxonomy" id="118781"/>
    <lineage>
        <taxon>Eukaryota</taxon>
        <taxon>Viridiplantae</taxon>
        <taxon>Streptophyta</taxon>
        <taxon>Embryophyta</taxon>
        <taxon>Tracheophyta</taxon>
        <taxon>Spermatophyta</taxon>
        <taxon>Magnoliopsida</taxon>
        <taxon>eudicotyledons</taxon>
        <taxon>Gunneridae</taxon>
        <taxon>Pentapetalae</taxon>
        <taxon>rosids</taxon>
        <taxon>fabids</taxon>
        <taxon>Malpighiales</taxon>
        <taxon>Salicaceae</taxon>
        <taxon>Saliceae</taxon>
        <taxon>Populus</taxon>
    </lineage>
</organism>
<keyword evidence="3" id="KW-1133">Transmembrane helix</keyword>
<proteinExistence type="inferred from homology"/>
<evidence type="ECO:0000256" key="1">
    <source>
        <dbReference type="ARBA" id="ARBA00004167"/>
    </source>
</evidence>
<feature type="region of interest" description="Disordered" evidence="6">
    <location>
        <begin position="184"/>
        <end position="205"/>
    </location>
</feature>
<evidence type="ECO:0000256" key="6">
    <source>
        <dbReference type="SAM" id="MobiDB-lite"/>
    </source>
</evidence>
<protein>
    <submittedName>
        <fullName evidence="7">Uncharacterized protein</fullName>
    </submittedName>
</protein>
<gene>
    <name evidence="7" type="ORF">POTOM_013997</name>
</gene>
<dbReference type="EMBL" id="JAAWWB010000006">
    <property type="protein sequence ID" value="KAG6781112.1"/>
    <property type="molecule type" value="Genomic_DNA"/>
</dbReference>
<accession>A0A8X8A715</accession>
<dbReference type="AlphaFoldDB" id="A0A8X8A715"/>
<comment type="subcellular location">
    <subcellularLocation>
        <location evidence="1">Membrane</location>
        <topology evidence="1">Single-pass membrane protein</topology>
    </subcellularLocation>
</comment>
<dbReference type="InterPro" id="IPR008511">
    <property type="entry name" value="ROH1-like"/>
</dbReference>
<keyword evidence="8" id="KW-1185">Reference proteome</keyword>
<dbReference type="Pfam" id="PF05633">
    <property type="entry name" value="ROH1-like"/>
    <property type="match status" value="1"/>
</dbReference>
<evidence type="ECO:0000313" key="7">
    <source>
        <dbReference type="EMBL" id="KAG6781112.1"/>
    </source>
</evidence>
<evidence type="ECO:0000256" key="2">
    <source>
        <dbReference type="ARBA" id="ARBA00022692"/>
    </source>
</evidence>
<evidence type="ECO:0000256" key="4">
    <source>
        <dbReference type="ARBA" id="ARBA00023136"/>
    </source>
</evidence>
<evidence type="ECO:0000313" key="8">
    <source>
        <dbReference type="Proteomes" id="UP000886885"/>
    </source>
</evidence>
<dbReference type="GO" id="GO:0016020">
    <property type="term" value="C:membrane"/>
    <property type="evidence" value="ECO:0007669"/>
    <property type="project" value="UniProtKB-SubCell"/>
</dbReference>
<comment type="similarity">
    <text evidence="5">Belongs to the ROH1 family.</text>
</comment>
<name>A0A8X8A715_POPTO</name>
<comment type="caution">
    <text evidence="7">The sequence shown here is derived from an EMBL/GenBank/DDBJ whole genome shotgun (WGS) entry which is preliminary data.</text>
</comment>
<evidence type="ECO:0000256" key="5">
    <source>
        <dbReference type="ARBA" id="ARBA00035114"/>
    </source>
</evidence>
<keyword evidence="2" id="KW-0812">Transmembrane</keyword>
<reference evidence="7" key="1">
    <citation type="journal article" date="2020" name="bioRxiv">
        <title>Hybrid origin of Populus tomentosa Carr. identified through genome sequencing and phylogenomic analysis.</title>
        <authorList>
            <person name="An X."/>
            <person name="Gao K."/>
            <person name="Chen Z."/>
            <person name="Li J."/>
            <person name="Yang X."/>
            <person name="Yang X."/>
            <person name="Zhou J."/>
            <person name="Guo T."/>
            <person name="Zhao T."/>
            <person name="Huang S."/>
            <person name="Miao D."/>
            <person name="Khan W.U."/>
            <person name="Rao P."/>
            <person name="Ye M."/>
            <person name="Lei B."/>
            <person name="Liao W."/>
            <person name="Wang J."/>
            <person name="Ji L."/>
            <person name="Li Y."/>
            <person name="Guo B."/>
            <person name="Mustafa N.S."/>
            <person name="Li S."/>
            <person name="Yun Q."/>
            <person name="Keller S.R."/>
            <person name="Mao J."/>
            <person name="Zhang R."/>
            <person name="Strauss S.H."/>
        </authorList>
    </citation>
    <scope>NUCLEOTIDE SEQUENCE</scope>
    <source>
        <strain evidence="7">GM15</strain>
        <tissue evidence="7">Leaf</tissue>
    </source>
</reference>
<keyword evidence="4" id="KW-0472">Membrane</keyword>
<dbReference type="OrthoDB" id="1878996at2759"/>
<sequence length="503" mass="56582">MPATEHQPSFLGRISIRRNQVTAMDGNHEQELEDLELFQRHIGDRFAELLSPPDNQDSPFSGESFLSISWLRKLVDVLLCCEAEFKAVLIMGRDPSQISKPSLDRSLSDYMERAVKVLDICNAVSGGVDSIRQCQKLAEIIVSALEQKPIGDGQVKRAKKALSALMSALAIDDKESNHPRYAERTWSFGRRGNNSGGNHKDRANHGSFRSLSMVVAKNWSAAKQIQAMCSNLAVPRGGESTGLVQPVYIMSNVMVFVMWALVAAIPCQERSGLLTHFQIPKQFGWAHSIIGMQEKIGEEWKKKEKKGSAGLLEEMQRMEKLGQSLIEFADGFQFPAEDEKAEEAAAQVAELAEICRRMEEGLLPLQQQIREVFHRIVRSRTESFGFMIRAGELGTGKLIFTYSTLEGLDSVAEQMYRWLILAAKDQINTCFAGFVELHCCNFLFVEQMPSIKALVWLYIAVNSIIKKRQMYMELMSCLPPSPARLESTFFHMYNSCQLVESIP</sequence>
<dbReference type="PANTHER" id="PTHR31509">
    <property type="entry name" value="BPS1-LIKE PROTEIN"/>
    <property type="match status" value="1"/>
</dbReference>
<dbReference type="Proteomes" id="UP000886885">
    <property type="component" value="Chromosome 3D"/>
</dbReference>